<protein>
    <submittedName>
        <fullName evidence="1">Uncharacterized protein</fullName>
    </submittedName>
</protein>
<name>A0A8T1QUN1_CARIL</name>
<evidence type="ECO:0000313" key="2">
    <source>
        <dbReference type="Proteomes" id="UP000811609"/>
    </source>
</evidence>
<gene>
    <name evidence="1" type="ORF">CIPAW_04G184700</name>
</gene>
<dbReference type="AlphaFoldDB" id="A0A8T1QUN1"/>
<dbReference type="Proteomes" id="UP000811609">
    <property type="component" value="Chromosome 4"/>
</dbReference>
<dbReference type="EMBL" id="CM031812">
    <property type="protein sequence ID" value="KAG6658758.1"/>
    <property type="molecule type" value="Genomic_DNA"/>
</dbReference>
<evidence type="ECO:0000313" key="1">
    <source>
        <dbReference type="EMBL" id="KAG6658758.1"/>
    </source>
</evidence>
<proteinExistence type="predicted"/>
<sequence>MTKRREIHWTGKKRKEKKRKIIYAWKNQENYSRSWGNSNMRKGLGIEEKGKKISEGIRRVGRLPFGGSLERFYGVPQLNKVAEIRSSNRFGFASVNISIRI</sequence>
<organism evidence="1 2">
    <name type="scientific">Carya illinoinensis</name>
    <name type="common">Pecan</name>
    <dbReference type="NCBI Taxonomy" id="32201"/>
    <lineage>
        <taxon>Eukaryota</taxon>
        <taxon>Viridiplantae</taxon>
        <taxon>Streptophyta</taxon>
        <taxon>Embryophyta</taxon>
        <taxon>Tracheophyta</taxon>
        <taxon>Spermatophyta</taxon>
        <taxon>Magnoliopsida</taxon>
        <taxon>eudicotyledons</taxon>
        <taxon>Gunneridae</taxon>
        <taxon>Pentapetalae</taxon>
        <taxon>rosids</taxon>
        <taxon>fabids</taxon>
        <taxon>Fagales</taxon>
        <taxon>Juglandaceae</taxon>
        <taxon>Carya</taxon>
    </lineage>
</organism>
<comment type="caution">
    <text evidence="1">The sequence shown here is derived from an EMBL/GenBank/DDBJ whole genome shotgun (WGS) entry which is preliminary data.</text>
</comment>
<accession>A0A8T1QUN1</accession>
<reference evidence="1" key="1">
    <citation type="submission" date="2020-12" db="EMBL/GenBank/DDBJ databases">
        <title>WGS assembly of Carya illinoinensis cv. Pawnee.</title>
        <authorList>
            <person name="Platts A."/>
            <person name="Shu S."/>
            <person name="Wright S."/>
            <person name="Barry K."/>
            <person name="Edger P."/>
            <person name="Pires J.C."/>
            <person name="Schmutz J."/>
        </authorList>
    </citation>
    <scope>NUCLEOTIDE SEQUENCE</scope>
    <source>
        <tissue evidence="1">Leaf</tissue>
    </source>
</reference>
<keyword evidence="2" id="KW-1185">Reference proteome</keyword>